<reference evidence="2 3" key="1">
    <citation type="submission" date="2009-08" db="EMBL/GenBank/DDBJ databases">
        <authorList>
            <person name="Muzny D."/>
            <person name="Qin X."/>
            <person name="Deng J."/>
            <person name="Jiang H."/>
            <person name="Liu Y."/>
            <person name="Qu J."/>
            <person name="Song X.-Z."/>
            <person name="Zhang L."/>
            <person name="Thornton R."/>
            <person name="Coyle M."/>
            <person name="Francisco L."/>
            <person name="Jackson L."/>
            <person name="Javaid M."/>
            <person name="Korchina V."/>
            <person name="Kovar C."/>
            <person name="Mata R."/>
            <person name="Mathew T."/>
            <person name="Ngo R."/>
            <person name="Nguyen L."/>
            <person name="Nguyen N."/>
            <person name="Okwuonu G."/>
            <person name="Ongeri F."/>
            <person name="Pham C."/>
            <person name="Simmons D."/>
            <person name="Wilczek-Boney K."/>
            <person name="Hale W."/>
            <person name="Jakkamsetti A."/>
            <person name="Pham P."/>
            <person name="Ruth R."/>
            <person name="San Lucas F."/>
            <person name="Warren J."/>
            <person name="Zhang J."/>
            <person name="Zhao Z."/>
            <person name="Zhou C."/>
            <person name="Zhu D."/>
            <person name="Lee S."/>
            <person name="Bess C."/>
            <person name="Blankenburg K."/>
            <person name="Forbes L."/>
            <person name="Fu Q."/>
            <person name="Gubbala S."/>
            <person name="Hirani K."/>
            <person name="Jayaseelan J.C."/>
            <person name="Lara F."/>
            <person name="Munidasa M."/>
            <person name="Palculict T."/>
            <person name="Patil S."/>
            <person name="Pu L.-L."/>
            <person name="Saada N."/>
            <person name="Tang L."/>
            <person name="Weissenberger G."/>
            <person name="Zhu Y."/>
            <person name="Hemphill L."/>
            <person name="Shang Y."/>
            <person name="Youmans B."/>
            <person name="Ayvaz T."/>
            <person name="Ross M."/>
            <person name="Santibanez J."/>
            <person name="Aqrawi P."/>
            <person name="Gross S."/>
            <person name="Joshi V."/>
            <person name="Fowler G."/>
            <person name="Nazareth L."/>
            <person name="Reid J."/>
            <person name="Worley K."/>
            <person name="Petrosino J."/>
            <person name="Highlander S."/>
            <person name="Gibbs R."/>
            <person name="Gibbs R."/>
        </authorList>
    </citation>
    <scope>NUCLEOTIDE SEQUENCE [LARGE SCALE GENOMIC DNA]</scope>
    <source>
        <strain evidence="2 3">ATCC 51170</strain>
    </source>
</reference>
<accession>C7HTP6</accession>
<dbReference type="Pfam" id="PF13443">
    <property type="entry name" value="HTH_26"/>
    <property type="match status" value="1"/>
</dbReference>
<dbReference type="InterPro" id="IPR010982">
    <property type="entry name" value="Lambda_DNA-bd_dom_sf"/>
</dbReference>
<evidence type="ECO:0000313" key="2">
    <source>
        <dbReference type="EMBL" id="EEU12927.1"/>
    </source>
</evidence>
<comment type="caution">
    <text evidence="2">The sequence shown here is derived from an EMBL/GenBank/DDBJ whole genome shotgun (WGS) entry which is preliminary data.</text>
</comment>
<dbReference type="HOGENOM" id="CLU_066192_31_1_9"/>
<name>C7HTP6_9FIRM</name>
<dbReference type="Gene3D" id="1.10.260.40">
    <property type="entry name" value="lambda repressor-like DNA-binding domains"/>
    <property type="match status" value="1"/>
</dbReference>
<dbReference type="CDD" id="cd00093">
    <property type="entry name" value="HTH_XRE"/>
    <property type="match status" value="1"/>
</dbReference>
<dbReference type="Proteomes" id="UP000003821">
    <property type="component" value="Unassembled WGS sequence"/>
</dbReference>
<dbReference type="InterPro" id="IPR001387">
    <property type="entry name" value="Cro/C1-type_HTH"/>
</dbReference>
<dbReference type="eggNOG" id="COG3655">
    <property type="taxonomic scope" value="Bacteria"/>
</dbReference>
<organism evidence="2 3">
    <name type="scientific">Anaerococcus vaginalis ATCC 51170</name>
    <dbReference type="NCBI Taxonomy" id="655811"/>
    <lineage>
        <taxon>Bacteria</taxon>
        <taxon>Bacillati</taxon>
        <taxon>Bacillota</taxon>
        <taxon>Tissierellia</taxon>
        <taxon>Tissierellales</taxon>
        <taxon>Peptoniphilaceae</taxon>
        <taxon>Anaerococcus</taxon>
    </lineage>
</organism>
<protein>
    <recommendedName>
        <fullName evidence="1">HTH cro/C1-type domain-containing protein</fullName>
    </recommendedName>
</protein>
<dbReference type="PROSITE" id="PS50943">
    <property type="entry name" value="HTH_CROC1"/>
    <property type="match status" value="1"/>
</dbReference>
<evidence type="ECO:0000259" key="1">
    <source>
        <dbReference type="PROSITE" id="PS50943"/>
    </source>
</evidence>
<gene>
    <name evidence="2" type="ORF">HMPREF0078_0647</name>
</gene>
<dbReference type="EMBL" id="ACXU01000009">
    <property type="protein sequence ID" value="EEU12927.1"/>
    <property type="molecule type" value="Genomic_DNA"/>
</dbReference>
<dbReference type="GO" id="GO:0003677">
    <property type="term" value="F:DNA binding"/>
    <property type="evidence" value="ECO:0007669"/>
    <property type="project" value="InterPro"/>
</dbReference>
<dbReference type="SUPFAM" id="SSF47413">
    <property type="entry name" value="lambda repressor-like DNA-binding domains"/>
    <property type="match status" value="1"/>
</dbReference>
<feature type="domain" description="HTH cro/C1-type" evidence="1">
    <location>
        <begin position="30"/>
        <end position="71"/>
    </location>
</feature>
<dbReference type="AlphaFoldDB" id="C7HTP6"/>
<keyword evidence="3" id="KW-1185">Reference proteome</keyword>
<sequence>MEEIPPEGDGMKLSYKKLWVKLVEEDMKKTEFAKNAGISSASLAKLGKGANITTDLLLKICEYLKCDIGDIVEVVPDDTTDESKEPK</sequence>
<evidence type="ECO:0000313" key="3">
    <source>
        <dbReference type="Proteomes" id="UP000003821"/>
    </source>
</evidence>
<proteinExistence type="predicted"/>